<dbReference type="GO" id="GO:0003700">
    <property type="term" value="F:DNA-binding transcription factor activity"/>
    <property type="evidence" value="ECO:0007669"/>
    <property type="project" value="InterPro"/>
</dbReference>
<feature type="coiled-coil region" evidence="4">
    <location>
        <begin position="106"/>
        <end position="136"/>
    </location>
</feature>
<reference evidence="6 7" key="1">
    <citation type="submission" date="2017-09" db="EMBL/GenBank/DDBJ databases">
        <title>Comparative genomics of rhizobia isolated from Phaseolus vulgaris in China.</title>
        <authorList>
            <person name="Tong W."/>
        </authorList>
    </citation>
    <scope>NUCLEOTIDE SEQUENCE [LARGE SCALE GENOMIC DNA]</scope>
    <source>
        <strain evidence="6 7">PCH1</strain>
    </source>
</reference>
<organism evidence="6 7">
    <name type="scientific">Rhizobium fredii</name>
    <name type="common">Sinorhizobium fredii</name>
    <dbReference type="NCBI Taxonomy" id="380"/>
    <lineage>
        <taxon>Bacteria</taxon>
        <taxon>Pseudomonadati</taxon>
        <taxon>Pseudomonadota</taxon>
        <taxon>Alphaproteobacteria</taxon>
        <taxon>Hyphomicrobiales</taxon>
        <taxon>Rhizobiaceae</taxon>
        <taxon>Sinorhizobium/Ensifer group</taxon>
        <taxon>Sinorhizobium</taxon>
    </lineage>
</organism>
<dbReference type="InterPro" id="IPR000524">
    <property type="entry name" value="Tscrpt_reg_HTH_GntR"/>
</dbReference>
<gene>
    <name evidence="6" type="ORF">CO661_17110</name>
</gene>
<dbReference type="PROSITE" id="PS50949">
    <property type="entry name" value="HTH_GNTR"/>
    <property type="match status" value="1"/>
</dbReference>
<dbReference type="SMART" id="SM00345">
    <property type="entry name" value="HTH_GNTR"/>
    <property type="match status" value="1"/>
</dbReference>
<dbReference type="SMART" id="SM00895">
    <property type="entry name" value="FCD"/>
    <property type="match status" value="1"/>
</dbReference>
<dbReference type="SUPFAM" id="SSF46785">
    <property type="entry name" value="Winged helix' DNA-binding domain"/>
    <property type="match status" value="1"/>
</dbReference>
<comment type="caution">
    <text evidence="6">The sequence shown here is derived from an EMBL/GenBank/DDBJ whole genome shotgun (WGS) entry which is preliminary data.</text>
</comment>
<dbReference type="Gene3D" id="1.20.120.530">
    <property type="entry name" value="GntR ligand-binding domain-like"/>
    <property type="match status" value="1"/>
</dbReference>
<evidence type="ECO:0000256" key="2">
    <source>
        <dbReference type="ARBA" id="ARBA00023125"/>
    </source>
</evidence>
<dbReference type="InterPro" id="IPR036390">
    <property type="entry name" value="WH_DNA-bd_sf"/>
</dbReference>
<dbReference type="PANTHER" id="PTHR43537:SF24">
    <property type="entry name" value="GLUCONATE OPERON TRANSCRIPTIONAL REPRESSOR"/>
    <property type="match status" value="1"/>
</dbReference>
<evidence type="ECO:0000259" key="5">
    <source>
        <dbReference type="PROSITE" id="PS50949"/>
    </source>
</evidence>
<keyword evidence="1" id="KW-0805">Transcription regulation</keyword>
<evidence type="ECO:0000313" key="6">
    <source>
        <dbReference type="EMBL" id="PDT46629.1"/>
    </source>
</evidence>
<dbReference type="GO" id="GO:0003677">
    <property type="term" value="F:DNA binding"/>
    <property type="evidence" value="ECO:0007669"/>
    <property type="project" value="UniProtKB-KW"/>
</dbReference>
<sequence length="236" mass="26695">MAAMRETQVTAVIKEEAFAKTMTATAYLKIRQLILENKWPPGFQATEQEVASTLGMSRTPVREALLRLQQEGLVSVIPRHGMRVLPVSLSDMKEIYEILTSLESTAAELAAGRDLSEEQLNALERATADMDKALADDDLDRWAQADARFHEQLLELGGNQMLKSVVLNFIDRAHRVRMLTLRMRPKPVNSTRDHAELVDAIRARDVVRAGKIHRAHRERAGRELLDLLERFGLNHL</sequence>
<dbReference type="CDD" id="cd07377">
    <property type="entry name" value="WHTH_GntR"/>
    <property type="match status" value="1"/>
</dbReference>
<dbReference type="EMBL" id="NWTC01000012">
    <property type="protein sequence ID" value="PDT46629.1"/>
    <property type="molecule type" value="Genomic_DNA"/>
</dbReference>
<dbReference type="InterPro" id="IPR008920">
    <property type="entry name" value="TF_FadR/GntR_C"/>
</dbReference>
<protein>
    <submittedName>
        <fullName evidence="6">GntR family transcriptional regulator</fullName>
    </submittedName>
</protein>
<keyword evidence="3" id="KW-0804">Transcription</keyword>
<dbReference type="PANTHER" id="PTHR43537">
    <property type="entry name" value="TRANSCRIPTIONAL REGULATOR, GNTR FAMILY"/>
    <property type="match status" value="1"/>
</dbReference>
<evidence type="ECO:0000256" key="4">
    <source>
        <dbReference type="SAM" id="Coils"/>
    </source>
</evidence>
<dbReference type="SUPFAM" id="SSF48008">
    <property type="entry name" value="GntR ligand-binding domain-like"/>
    <property type="match status" value="1"/>
</dbReference>
<dbReference type="Pfam" id="PF07729">
    <property type="entry name" value="FCD"/>
    <property type="match status" value="1"/>
</dbReference>
<keyword evidence="4" id="KW-0175">Coiled coil</keyword>
<keyword evidence="2" id="KW-0238">DNA-binding</keyword>
<dbReference type="PRINTS" id="PR00035">
    <property type="entry name" value="HTHGNTR"/>
</dbReference>
<dbReference type="Gene3D" id="1.10.10.10">
    <property type="entry name" value="Winged helix-like DNA-binding domain superfamily/Winged helix DNA-binding domain"/>
    <property type="match status" value="1"/>
</dbReference>
<dbReference type="AlphaFoldDB" id="A0A2A6LWV3"/>
<evidence type="ECO:0000256" key="3">
    <source>
        <dbReference type="ARBA" id="ARBA00023163"/>
    </source>
</evidence>
<dbReference type="InterPro" id="IPR011711">
    <property type="entry name" value="GntR_C"/>
</dbReference>
<proteinExistence type="predicted"/>
<evidence type="ECO:0000313" key="7">
    <source>
        <dbReference type="Proteomes" id="UP000220353"/>
    </source>
</evidence>
<feature type="domain" description="HTH gntR-type" evidence="5">
    <location>
        <begin position="20"/>
        <end position="87"/>
    </location>
</feature>
<accession>A0A2A6LWV3</accession>
<dbReference type="Proteomes" id="UP000220353">
    <property type="component" value="Unassembled WGS sequence"/>
</dbReference>
<evidence type="ECO:0000256" key="1">
    <source>
        <dbReference type="ARBA" id="ARBA00023015"/>
    </source>
</evidence>
<name>A0A2A6LWV3_RHIFR</name>
<dbReference type="InterPro" id="IPR036388">
    <property type="entry name" value="WH-like_DNA-bd_sf"/>
</dbReference>
<dbReference type="Pfam" id="PF00392">
    <property type="entry name" value="GntR"/>
    <property type="match status" value="1"/>
</dbReference>